<evidence type="ECO:0000256" key="1">
    <source>
        <dbReference type="ARBA" id="ARBA00022737"/>
    </source>
</evidence>
<name>A0A1V9YK93_ACHHY</name>
<dbReference type="EMBL" id="JNBR01001528">
    <property type="protein sequence ID" value="OQR86144.1"/>
    <property type="molecule type" value="Genomic_DNA"/>
</dbReference>
<comment type="caution">
    <text evidence="4">The sequence shown here is derived from an EMBL/GenBank/DDBJ whole genome shotgun (WGS) entry which is preliminary data.</text>
</comment>
<dbReference type="CDD" id="cd06503">
    <property type="entry name" value="ATP-synt_Fo_b"/>
    <property type="match status" value="1"/>
</dbReference>
<dbReference type="Proteomes" id="UP000243579">
    <property type="component" value="Unassembled WGS sequence"/>
</dbReference>
<dbReference type="CDD" id="cd05819">
    <property type="entry name" value="NHL"/>
    <property type="match status" value="2"/>
</dbReference>
<dbReference type="Pfam" id="PF01436">
    <property type="entry name" value="NHL"/>
    <property type="match status" value="1"/>
</dbReference>
<keyword evidence="1" id="KW-0677">Repeat</keyword>
<reference evidence="4 5" key="1">
    <citation type="journal article" date="2014" name="Genome Biol. Evol.">
        <title>The secreted proteins of Achlya hypogyna and Thraustotheca clavata identify the ancestral oomycete secretome and reveal gene acquisitions by horizontal gene transfer.</title>
        <authorList>
            <person name="Misner I."/>
            <person name="Blouin N."/>
            <person name="Leonard G."/>
            <person name="Richards T.A."/>
            <person name="Lane C.E."/>
        </authorList>
    </citation>
    <scope>NUCLEOTIDE SEQUENCE [LARGE SCALE GENOMIC DNA]</scope>
    <source>
        <strain evidence="4 5">ATCC 48635</strain>
    </source>
</reference>
<evidence type="ECO:0000313" key="4">
    <source>
        <dbReference type="EMBL" id="OQR86144.1"/>
    </source>
</evidence>
<dbReference type="GO" id="GO:0061630">
    <property type="term" value="F:ubiquitin protein ligase activity"/>
    <property type="evidence" value="ECO:0007669"/>
    <property type="project" value="TreeGrafter"/>
</dbReference>
<dbReference type="GO" id="GO:0008270">
    <property type="term" value="F:zinc ion binding"/>
    <property type="evidence" value="ECO:0007669"/>
    <property type="project" value="UniProtKB-KW"/>
</dbReference>
<dbReference type="OrthoDB" id="342730at2759"/>
<evidence type="ECO:0000313" key="5">
    <source>
        <dbReference type="Proteomes" id="UP000243579"/>
    </source>
</evidence>
<feature type="repeat" description="NHL" evidence="2">
    <location>
        <begin position="210"/>
        <end position="239"/>
    </location>
</feature>
<evidence type="ECO:0008006" key="6">
    <source>
        <dbReference type="Google" id="ProtNLM"/>
    </source>
</evidence>
<dbReference type="PANTHER" id="PTHR24104">
    <property type="entry name" value="E3 UBIQUITIN-PROTEIN LIGASE NHLRC1-RELATED"/>
    <property type="match status" value="1"/>
</dbReference>
<dbReference type="InterPro" id="IPR011042">
    <property type="entry name" value="6-blade_b-propeller_TolB-like"/>
</dbReference>
<dbReference type="GO" id="GO:0043161">
    <property type="term" value="P:proteasome-mediated ubiquitin-dependent protein catabolic process"/>
    <property type="evidence" value="ECO:0007669"/>
    <property type="project" value="TreeGrafter"/>
</dbReference>
<accession>A0A1V9YK93</accession>
<dbReference type="STRING" id="1202772.A0A1V9YK93"/>
<dbReference type="InterPro" id="IPR001258">
    <property type="entry name" value="NHL_repeat"/>
</dbReference>
<proteinExistence type="predicted"/>
<gene>
    <name evidence="4" type="ORF">ACHHYP_10944</name>
</gene>
<keyword evidence="3" id="KW-0175">Coiled coil</keyword>
<dbReference type="SUPFAM" id="SSF101898">
    <property type="entry name" value="NHL repeat"/>
    <property type="match status" value="2"/>
</dbReference>
<feature type="repeat" description="NHL" evidence="2">
    <location>
        <begin position="535"/>
        <end position="575"/>
    </location>
</feature>
<feature type="coiled-coil region" evidence="3">
    <location>
        <begin position="12"/>
        <end position="73"/>
    </location>
</feature>
<evidence type="ECO:0000256" key="3">
    <source>
        <dbReference type="SAM" id="Coils"/>
    </source>
</evidence>
<dbReference type="InterPro" id="IPR050952">
    <property type="entry name" value="TRIM-NHL_E3_ligases"/>
</dbReference>
<keyword evidence="5" id="KW-1185">Reference proteome</keyword>
<evidence type="ECO:0000256" key="2">
    <source>
        <dbReference type="PROSITE-ProRule" id="PRU00504"/>
    </source>
</evidence>
<protein>
    <recommendedName>
        <fullName evidence="6">NHL repeat containing protein</fullName>
    </recommendedName>
</protein>
<dbReference type="PANTHER" id="PTHR24104:SF25">
    <property type="entry name" value="PROTEIN LIN-41"/>
    <property type="match status" value="1"/>
</dbReference>
<dbReference type="PROSITE" id="PS51125">
    <property type="entry name" value="NHL"/>
    <property type="match status" value="2"/>
</dbReference>
<dbReference type="Gene3D" id="2.120.10.30">
    <property type="entry name" value="TolB, C-terminal domain"/>
    <property type="match status" value="3"/>
</dbReference>
<organism evidence="4 5">
    <name type="scientific">Achlya hypogyna</name>
    <name type="common">Oomycete</name>
    <name type="synonym">Protoachlya hypogyna</name>
    <dbReference type="NCBI Taxonomy" id="1202772"/>
    <lineage>
        <taxon>Eukaryota</taxon>
        <taxon>Sar</taxon>
        <taxon>Stramenopiles</taxon>
        <taxon>Oomycota</taxon>
        <taxon>Saprolegniomycetes</taxon>
        <taxon>Saprolegniales</taxon>
        <taxon>Achlyaceae</taxon>
        <taxon>Achlya</taxon>
    </lineage>
</organism>
<dbReference type="GO" id="GO:0000209">
    <property type="term" value="P:protein polyubiquitination"/>
    <property type="evidence" value="ECO:0007669"/>
    <property type="project" value="TreeGrafter"/>
</dbReference>
<sequence>MNHENPIAERRRLRQLEKLRLEKEAAEALEREQQRLEAERVAAEREKAAQVARMEAEKARRQAAREAETARVAAVVQAEIDRIAAIEKRYLLLGAFCIAEMDLAAMPVSVAVVPPDEYARGWQSYVNKYAVVDTAAMLHLYSSSALLTSQPLRSRAPSSMTISRGGLLCVTDGHHHVVHLYNFASLFHEAGGFKAPELLHVVGAPDAIHHPRGLAFDFLANELYVCDSANHRVRVFTVEAKALQLKTPPARVLAAGGLSFPSGVDVSHYHAVVADTGHGRIVIYTKRGDLVSIVGSKGRGAGQFWDLRDVKLANVRKNATPRGAKGLNEFFDIVVADLGNYRVQVLRDDGSSVYVFAHHADLASLERHVGIIKGLTSSLLEQLDRAGLHHFMASVAKCGPAEAVRILPQYLHPSARAFERVLALLQALATEKRAVHLPSALDIGRNLHNDVVLCDRDNSRLCVYHFGGPVFGWADLGATGAVKQLAGATVDRSVTYVVDAGRHRIAVFCKSGSGYNCDGFIGASSYGSLQECAPGAGPGELNCPTDVAVFAPTPATRWLLVSDTANHRIQMFDLATRSYVQHIGTFGHSAVGLDAPFGLSVLGSVVYCADQRNHKVIAFDIVTKTCLGSFGRYGTKPGEFALPTYVAAVAGLPTHEGIDLGPHRQAKVVVSDTGNRRVQVLSLVGEPLFTFGYAPQSISMEPMGLYVDDRSGHILVCDVSERAAVLLFSPDGRFFHSFGGTLPDAHRLRRPVSLCKDGDHVVVGDGGRHDVCVFRVTR</sequence>
<dbReference type="AlphaFoldDB" id="A0A1V9YK93"/>